<comment type="caution">
    <text evidence="2">The sequence shown here is derived from an EMBL/GenBank/DDBJ whole genome shotgun (WGS) entry which is preliminary data.</text>
</comment>
<accession>A0A7C1D017</accession>
<sequence>MELLKAKLYQETAVYRIPFSLEIVESYPLPTPCTVNGMIHSLLGADGLIPGLSFSIQGSHNGIMEDYQWYKKISQVKKDTFIEKKRPIVVNVLNGVTLTLHIASKDHLLLEKILHVFGSPPYYPFLGRAEDLVEIVSAGLVQVNDPETEEEYGQPAFIPKQMADSLGISGTLHRLPLTYSYREVPQQGKKKAPPSVIREFEWGDYFYIERPNIEEARIDEEGDPVWLEL</sequence>
<dbReference type="InterPro" id="IPR021124">
    <property type="entry name" value="CRISPR-assoc_prot_Cas5"/>
</dbReference>
<organism evidence="2">
    <name type="scientific">Mesotoga infera</name>
    <dbReference type="NCBI Taxonomy" id="1236046"/>
    <lineage>
        <taxon>Bacteria</taxon>
        <taxon>Thermotogati</taxon>
        <taxon>Thermotogota</taxon>
        <taxon>Thermotogae</taxon>
        <taxon>Kosmotogales</taxon>
        <taxon>Kosmotogaceae</taxon>
        <taxon>Mesotoga</taxon>
    </lineage>
</organism>
<reference evidence="2" key="1">
    <citation type="journal article" date="2020" name="mSystems">
        <title>Genome- and Community-Level Interaction Insights into Carbon Utilization and Element Cycling Functions of Hydrothermarchaeota in Hydrothermal Sediment.</title>
        <authorList>
            <person name="Zhou Z."/>
            <person name="Liu Y."/>
            <person name="Xu W."/>
            <person name="Pan J."/>
            <person name="Luo Z.H."/>
            <person name="Li M."/>
        </authorList>
    </citation>
    <scope>NUCLEOTIDE SEQUENCE [LARGE SCALE GENOMIC DNA]</scope>
    <source>
        <strain evidence="2">SpSt-1179</strain>
    </source>
</reference>
<name>A0A7C1D017_9BACT</name>
<dbReference type="Pfam" id="PF09704">
    <property type="entry name" value="Cas_Cas5d"/>
    <property type="match status" value="1"/>
</dbReference>
<keyword evidence="1" id="KW-0051">Antiviral defense</keyword>
<dbReference type="InterPro" id="IPR013422">
    <property type="entry name" value="CRISPR-assoc_prot_Cas5_N"/>
</dbReference>
<protein>
    <submittedName>
        <fullName evidence="2">Type I-B CRISPR-associated protein Cas5</fullName>
    </submittedName>
</protein>
<dbReference type="GO" id="GO:0043571">
    <property type="term" value="P:maintenance of CRISPR repeat elements"/>
    <property type="evidence" value="ECO:0007669"/>
    <property type="project" value="InterPro"/>
</dbReference>
<dbReference type="EMBL" id="DSBT01000335">
    <property type="protein sequence ID" value="HDP78653.1"/>
    <property type="molecule type" value="Genomic_DNA"/>
</dbReference>
<dbReference type="NCBIfam" id="TIGR01895">
    <property type="entry name" value="cas_Cas5t"/>
    <property type="match status" value="1"/>
</dbReference>
<dbReference type="GO" id="GO:0051607">
    <property type="term" value="P:defense response to virus"/>
    <property type="evidence" value="ECO:0007669"/>
    <property type="project" value="UniProtKB-KW"/>
</dbReference>
<proteinExistence type="predicted"/>
<evidence type="ECO:0000256" key="1">
    <source>
        <dbReference type="ARBA" id="ARBA00023118"/>
    </source>
</evidence>
<gene>
    <name evidence="2" type="primary">cas5b</name>
    <name evidence="2" type="ORF">ENN47_10835</name>
</gene>
<dbReference type="NCBIfam" id="TIGR02593">
    <property type="entry name" value="CRISPR_cas5"/>
    <property type="match status" value="1"/>
</dbReference>
<dbReference type="InterPro" id="IPR013337">
    <property type="entry name" value="CRISPR-assoc_prot_Cas5_Tneap"/>
</dbReference>
<evidence type="ECO:0000313" key="2">
    <source>
        <dbReference type="EMBL" id="HDP78653.1"/>
    </source>
</evidence>
<dbReference type="Proteomes" id="UP000886198">
    <property type="component" value="Unassembled WGS sequence"/>
</dbReference>
<dbReference type="AlphaFoldDB" id="A0A7C1D017"/>